<evidence type="ECO:0000313" key="8">
    <source>
        <dbReference type="Proteomes" id="UP001050691"/>
    </source>
</evidence>
<name>A0AAV5AU48_9AGAM</name>
<dbReference type="Proteomes" id="UP001050691">
    <property type="component" value="Unassembled WGS sequence"/>
</dbReference>
<evidence type="ECO:0000256" key="3">
    <source>
        <dbReference type="ARBA" id="ARBA00047591"/>
    </source>
</evidence>
<evidence type="ECO:0000256" key="4">
    <source>
        <dbReference type="ARBA" id="ARBA00048461"/>
    </source>
</evidence>
<gene>
    <name evidence="7" type="ORF">Clacol_009692</name>
</gene>
<dbReference type="InterPro" id="IPR051218">
    <property type="entry name" value="Sec_MonoDiacylglyc_Lipase"/>
</dbReference>
<dbReference type="PANTHER" id="PTHR45856">
    <property type="entry name" value="ALPHA/BETA-HYDROLASES SUPERFAMILY PROTEIN"/>
    <property type="match status" value="1"/>
</dbReference>
<sequence>MRSPLLRLLQALPISKKKNKALSLYERAYASESVTNFRFLSSLFATRSKYILTDEDRIDDDALYTFLSEISQYAELANGFFNPDFVFRNIDELCQPSYPLEGYKALQCDKPVFVSCFKGNVAKVQGYVALRPHSQQLVIAFSGTSNISQAVNDVKAWKITYPQRQGKGKGKGKEKSLGVHSGFWSMYRGIKEKAIKALQLGFSQTSTPISTLVLTGHSMGSTLCYLLALDIMDELCHPRTVATSSNQYGITAGISLILAVFGSPRLGNKSLFRFWIKTLHDFRHRFGQESFREYSIKAYNDGAYVLPLRRMGYRHLTESPLYLYQGDLYQIPQTECEHGIFTVTQSNDPSQHHDSHTQGLTDAVKPNSATSHSDSQNAIDGHDHDRLIWPRGGHNYYFRDMENSIRRIDWLELKKRGEENWQERYNARLKEWEAQWDHPIVQSDSDVHGITDAEKIIDDKDKA</sequence>
<evidence type="ECO:0000313" key="7">
    <source>
        <dbReference type="EMBL" id="GJJ15415.1"/>
    </source>
</evidence>
<proteinExistence type="inferred from homology"/>
<evidence type="ECO:0000259" key="6">
    <source>
        <dbReference type="Pfam" id="PF01764"/>
    </source>
</evidence>
<protein>
    <recommendedName>
        <fullName evidence="6">Fungal lipase-type domain-containing protein</fullName>
    </recommendedName>
</protein>
<dbReference type="EMBL" id="BPWL01000011">
    <property type="protein sequence ID" value="GJJ15415.1"/>
    <property type="molecule type" value="Genomic_DNA"/>
</dbReference>
<feature type="domain" description="Fungal lipase-type" evidence="6">
    <location>
        <begin position="138"/>
        <end position="281"/>
    </location>
</feature>
<dbReference type="SUPFAM" id="SSF53474">
    <property type="entry name" value="alpha/beta-Hydrolases"/>
    <property type="match status" value="1"/>
</dbReference>
<comment type="caution">
    <text evidence="7">The sequence shown here is derived from an EMBL/GenBank/DDBJ whole genome shotgun (WGS) entry which is preliminary data.</text>
</comment>
<dbReference type="InterPro" id="IPR002921">
    <property type="entry name" value="Fungal_lipase-type"/>
</dbReference>
<comment type="catalytic activity">
    <reaction evidence="4">
        <text>a monoacylglycerol + H2O = glycerol + a fatty acid + H(+)</text>
        <dbReference type="Rhea" id="RHEA:15245"/>
        <dbReference type="ChEBI" id="CHEBI:15377"/>
        <dbReference type="ChEBI" id="CHEBI:15378"/>
        <dbReference type="ChEBI" id="CHEBI:17408"/>
        <dbReference type="ChEBI" id="CHEBI:17754"/>
        <dbReference type="ChEBI" id="CHEBI:28868"/>
    </reaction>
</comment>
<feature type="compositionally biased region" description="Polar residues" evidence="5">
    <location>
        <begin position="367"/>
        <end position="378"/>
    </location>
</feature>
<dbReference type="PANTHER" id="PTHR45856:SF24">
    <property type="entry name" value="FUNGAL LIPASE-LIKE DOMAIN-CONTAINING PROTEIN"/>
    <property type="match status" value="1"/>
</dbReference>
<feature type="region of interest" description="Disordered" evidence="5">
    <location>
        <begin position="344"/>
        <end position="385"/>
    </location>
</feature>
<comment type="similarity">
    <text evidence="2">Belongs to the AB hydrolase superfamily. Lipase family. Class 3 subfamily.</text>
</comment>
<dbReference type="AlphaFoldDB" id="A0AAV5AU48"/>
<organism evidence="7 8">
    <name type="scientific">Clathrus columnatus</name>
    <dbReference type="NCBI Taxonomy" id="1419009"/>
    <lineage>
        <taxon>Eukaryota</taxon>
        <taxon>Fungi</taxon>
        <taxon>Dikarya</taxon>
        <taxon>Basidiomycota</taxon>
        <taxon>Agaricomycotina</taxon>
        <taxon>Agaricomycetes</taxon>
        <taxon>Phallomycetidae</taxon>
        <taxon>Phallales</taxon>
        <taxon>Clathraceae</taxon>
        <taxon>Clathrus</taxon>
    </lineage>
</organism>
<dbReference type="Gene3D" id="3.40.50.1820">
    <property type="entry name" value="alpha/beta hydrolase"/>
    <property type="match status" value="1"/>
</dbReference>
<comment type="catalytic activity">
    <reaction evidence="3">
        <text>a diacylglycerol + H2O = a monoacylglycerol + a fatty acid + H(+)</text>
        <dbReference type="Rhea" id="RHEA:32731"/>
        <dbReference type="ChEBI" id="CHEBI:15377"/>
        <dbReference type="ChEBI" id="CHEBI:15378"/>
        <dbReference type="ChEBI" id="CHEBI:17408"/>
        <dbReference type="ChEBI" id="CHEBI:18035"/>
        <dbReference type="ChEBI" id="CHEBI:28868"/>
    </reaction>
</comment>
<dbReference type="InterPro" id="IPR029058">
    <property type="entry name" value="AB_hydrolase_fold"/>
</dbReference>
<evidence type="ECO:0000256" key="1">
    <source>
        <dbReference type="ARBA" id="ARBA00023157"/>
    </source>
</evidence>
<evidence type="ECO:0000256" key="5">
    <source>
        <dbReference type="SAM" id="MobiDB-lite"/>
    </source>
</evidence>
<reference evidence="7" key="1">
    <citation type="submission" date="2021-10" db="EMBL/GenBank/DDBJ databases">
        <title>De novo Genome Assembly of Clathrus columnatus (Basidiomycota, Fungi) Using Illumina and Nanopore Sequence Data.</title>
        <authorList>
            <person name="Ogiso-Tanaka E."/>
            <person name="Itagaki H."/>
            <person name="Hosoya T."/>
            <person name="Hosaka K."/>
        </authorList>
    </citation>
    <scope>NUCLEOTIDE SEQUENCE</scope>
    <source>
        <strain evidence="7">MO-923</strain>
    </source>
</reference>
<keyword evidence="8" id="KW-1185">Reference proteome</keyword>
<dbReference type="GO" id="GO:0006629">
    <property type="term" value="P:lipid metabolic process"/>
    <property type="evidence" value="ECO:0007669"/>
    <property type="project" value="InterPro"/>
</dbReference>
<accession>A0AAV5AU48</accession>
<evidence type="ECO:0000256" key="2">
    <source>
        <dbReference type="ARBA" id="ARBA00043996"/>
    </source>
</evidence>
<dbReference type="Pfam" id="PF01764">
    <property type="entry name" value="Lipase_3"/>
    <property type="match status" value="1"/>
</dbReference>
<keyword evidence="1" id="KW-1015">Disulfide bond</keyword>